<dbReference type="Gene3D" id="3.50.50.60">
    <property type="entry name" value="FAD/NAD(P)-binding domain"/>
    <property type="match status" value="1"/>
</dbReference>
<feature type="domain" description="FAD dependent oxidoreductase" evidence="1">
    <location>
        <begin position="9"/>
        <end position="317"/>
    </location>
</feature>
<gene>
    <name evidence="2" type="ORF">MNBD_GAMMA23-1484</name>
</gene>
<sequence length="404" mass="44565">MKTLSLKCDVVIFGGGVAGLWLLAVLRQKGYQTLLLETTALGAGQTRFAQGIIHGGTKYALLGKVTASSEAITAMPNVWRDCLQGKGIIDLSKVKVLSENQCMWSHNTLSSKVAGFFASKLMRSRTTEIKKQQRPKIFQHAMFKGKVYKLDEPVLDTASIVHALAEPHRDAIMHINGLPQFDQDNATQFEVEDSTGKHWHIEAQRCVLMAGQGNADLATAIGSDELPAMQLRALKMVMLRGNLPEKIYAHCLEANVNPRLTITSYEDSKGETVWYLGGQLAEEGIGRNDDEQINVAQQELNNLMPWIDLGKIQWACLDINRAEPKMVKGKRPDTSFFSASGVAITAWPTKLALAPKLAADILEQMIETGLTASAQSLPELAILPEFPTPDYAPLPWQEESRWLT</sequence>
<dbReference type="EMBL" id="UOFT01000076">
    <property type="protein sequence ID" value="VAW99187.1"/>
    <property type="molecule type" value="Genomic_DNA"/>
</dbReference>
<dbReference type="Pfam" id="PF01266">
    <property type="entry name" value="DAO"/>
    <property type="match status" value="1"/>
</dbReference>
<dbReference type="InterPro" id="IPR006076">
    <property type="entry name" value="FAD-dep_OxRdtase"/>
</dbReference>
<dbReference type="SUPFAM" id="SSF51905">
    <property type="entry name" value="FAD/NAD(P)-binding domain"/>
    <property type="match status" value="1"/>
</dbReference>
<accession>A0A3B1AIB2</accession>
<evidence type="ECO:0000313" key="2">
    <source>
        <dbReference type="EMBL" id="VAW99187.1"/>
    </source>
</evidence>
<proteinExistence type="predicted"/>
<evidence type="ECO:0000259" key="1">
    <source>
        <dbReference type="Pfam" id="PF01266"/>
    </source>
</evidence>
<dbReference type="InterPro" id="IPR036188">
    <property type="entry name" value="FAD/NAD-bd_sf"/>
</dbReference>
<protein>
    <submittedName>
        <fullName evidence="2">Oxidoreductase, FAD-binding</fullName>
    </submittedName>
</protein>
<reference evidence="2" key="1">
    <citation type="submission" date="2018-06" db="EMBL/GenBank/DDBJ databases">
        <authorList>
            <person name="Zhirakovskaya E."/>
        </authorList>
    </citation>
    <scope>NUCLEOTIDE SEQUENCE</scope>
</reference>
<organism evidence="2">
    <name type="scientific">hydrothermal vent metagenome</name>
    <dbReference type="NCBI Taxonomy" id="652676"/>
    <lineage>
        <taxon>unclassified sequences</taxon>
        <taxon>metagenomes</taxon>
        <taxon>ecological metagenomes</taxon>
    </lineage>
</organism>
<name>A0A3B1AIB2_9ZZZZ</name>
<dbReference type="AlphaFoldDB" id="A0A3B1AIB2"/>